<protein>
    <submittedName>
        <fullName evidence="2">Redox protein, regulator of disulfide bond formation</fullName>
    </submittedName>
</protein>
<evidence type="ECO:0000256" key="1">
    <source>
        <dbReference type="ARBA" id="ARBA00007378"/>
    </source>
</evidence>
<comment type="caution">
    <text evidence="2">The sequence shown here is derived from an EMBL/GenBank/DDBJ whole genome shotgun (WGS) entry which is preliminary data.</text>
</comment>
<dbReference type="PANTHER" id="PTHR33797">
    <property type="entry name" value="ORGANIC HYDROPEROXIDE RESISTANCE PROTEIN-LIKE"/>
    <property type="match status" value="1"/>
</dbReference>
<accession>A0A0R2DE41</accession>
<dbReference type="Gene3D" id="3.30.300.20">
    <property type="match status" value="1"/>
</dbReference>
<dbReference type="AlphaFoldDB" id="A0A0R2DE41"/>
<dbReference type="EMBL" id="AYZH01000015">
    <property type="protein sequence ID" value="KRN01798.1"/>
    <property type="molecule type" value="Genomic_DNA"/>
</dbReference>
<evidence type="ECO:0000313" key="2">
    <source>
        <dbReference type="EMBL" id="KRN01798.1"/>
    </source>
</evidence>
<dbReference type="Pfam" id="PF02566">
    <property type="entry name" value="OsmC"/>
    <property type="match status" value="1"/>
</dbReference>
<dbReference type="InterPro" id="IPR019953">
    <property type="entry name" value="OHR"/>
</dbReference>
<dbReference type="InterPro" id="IPR003718">
    <property type="entry name" value="OsmC/Ohr_fam"/>
</dbReference>
<dbReference type="STRING" id="1423803.FD13_GL000629"/>
<keyword evidence="3" id="KW-1185">Reference proteome</keyword>
<dbReference type="InterPro" id="IPR036102">
    <property type="entry name" value="OsmC/Ohrsf"/>
</dbReference>
<name>A0A0R2DE41_9LACO</name>
<comment type="similarity">
    <text evidence="1">Belongs to the OsmC/Ohr family.</text>
</comment>
<proteinExistence type="inferred from homology"/>
<dbReference type="GO" id="GO:0006979">
    <property type="term" value="P:response to oxidative stress"/>
    <property type="evidence" value="ECO:0007669"/>
    <property type="project" value="InterPro"/>
</dbReference>
<dbReference type="PATRIC" id="fig|1423803.3.peg.626"/>
<gene>
    <name evidence="2" type="ORF">FD13_GL000629</name>
</gene>
<organism evidence="2 3">
    <name type="scientific">Levilactobacillus senmaizukei DSM 21775 = NBRC 103853</name>
    <dbReference type="NCBI Taxonomy" id="1423803"/>
    <lineage>
        <taxon>Bacteria</taxon>
        <taxon>Bacillati</taxon>
        <taxon>Bacillota</taxon>
        <taxon>Bacilli</taxon>
        <taxon>Lactobacillales</taxon>
        <taxon>Lactobacillaceae</taxon>
        <taxon>Levilactobacillus</taxon>
    </lineage>
</organism>
<dbReference type="PANTHER" id="PTHR33797:SF2">
    <property type="entry name" value="ORGANIC HYDROPEROXIDE RESISTANCE PROTEIN-LIKE"/>
    <property type="match status" value="1"/>
</dbReference>
<dbReference type="OrthoDB" id="9797508at2"/>
<dbReference type="Proteomes" id="UP000051589">
    <property type="component" value="Unassembled WGS sequence"/>
</dbReference>
<reference evidence="2 3" key="1">
    <citation type="journal article" date="2015" name="Genome Announc.">
        <title>Expanding the biotechnology potential of lactobacilli through comparative genomics of 213 strains and associated genera.</title>
        <authorList>
            <person name="Sun Z."/>
            <person name="Harris H.M."/>
            <person name="McCann A."/>
            <person name="Guo C."/>
            <person name="Argimon S."/>
            <person name="Zhang W."/>
            <person name="Yang X."/>
            <person name="Jeffery I.B."/>
            <person name="Cooney J.C."/>
            <person name="Kagawa T.F."/>
            <person name="Liu W."/>
            <person name="Song Y."/>
            <person name="Salvetti E."/>
            <person name="Wrobel A."/>
            <person name="Rasinkangas P."/>
            <person name="Parkhill J."/>
            <person name="Rea M.C."/>
            <person name="O'Sullivan O."/>
            <person name="Ritari J."/>
            <person name="Douillard F.P."/>
            <person name="Paul Ross R."/>
            <person name="Yang R."/>
            <person name="Briner A.E."/>
            <person name="Felis G.E."/>
            <person name="de Vos W.M."/>
            <person name="Barrangou R."/>
            <person name="Klaenhammer T.R."/>
            <person name="Caufield P.W."/>
            <person name="Cui Y."/>
            <person name="Zhang H."/>
            <person name="O'Toole P.W."/>
        </authorList>
    </citation>
    <scope>NUCLEOTIDE SEQUENCE [LARGE SCALE GENOMIC DNA]</scope>
    <source>
        <strain evidence="2 3">DSM 21775</strain>
    </source>
</reference>
<sequence>MRKKVVSLPTEPRRFPPLYRTVANNDDGLESRSYVPGSLDIPVSDPLNDRPGANPEQFIGLALSTCLNATLEAIERRDHLPHTAKVHTIVEMARDVRGFQFYLTAEVMLPGVDEKRAKAMIDLAERRCPVAKLMQGQPNVQVKLVANFTPVRPISN</sequence>
<dbReference type="RefSeq" id="WP_061776860.1">
    <property type="nucleotide sequence ID" value="NZ_AYZH01000015.1"/>
</dbReference>
<evidence type="ECO:0000313" key="3">
    <source>
        <dbReference type="Proteomes" id="UP000051589"/>
    </source>
</evidence>
<dbReference type="SUPFAM" id="SSF82784">
    <property type="entry name" value="OsmC-like"/>
    <property type="match status" value="1"/>
</dbReference>
<dbReference type="InterPro" id="IPR015946">
    <property type="entry name" value="KH_dom-like_a/b"/>
</dbReference>